<keyword evidence="2 7" id="KW-0808">Transferase</keyword>
<dbReference type="Proteomes" id="UP000175829">
    <property type="component" value="Unassembled WGS sequence"/>
</dbReference>
<dbReference type="GO" id="GO:0032259">
    <property type="term" value="P:methylation"/>
    <property type="evidence" value="ECO:0007669"/>
    <property type="project" value="UniProtKB-KW"/>
</dbReference>
<dbReference type="InterPro" id="IPR016036">
    <property type="entry name" value="Malonyl_transacylase_ACP-bd"/>
</dbReference>
<accession>A0A1E7KD59</accession>
<evidence type="ECO:0000256" key="3">
    <source>
        <dbReference type="ARBA" id="ARBA00023315"/>
    </source>
</evidence>
<sequence length="1128" mass="120001">MNTTQPPHGGQPLVFAYAGQGSQYYGMGKELYDAEPVFRAALDRYDAAVAEELGESVLARIFDPAKPRNHPLLDTRITHPGIVMIELALTETLRAEGIEPDRVLGCSLGEYTAAVVAGSLDPVDCLRLLVQQADLVGASPPGGMLAVLTGTDVLDRVPELRVCEIAAHNYPGSFVVSGPEADLARAEAALRAADVLHVRLPVEYAFHSRLMDEALDTCRATFEGVALAPPRIPWTSCVDGAPVREVTADHFWRVARRPIEFERAVAALRERGDFLYLDLGPAGTLHNFLRQLLPEDGRSVSLPLLSQFEKDTELLAGVRARAARTPRRQPAAAATRGADARAEDRPTTVRDTTDRHPADRPAKVYGFPGQGSQRRGMGKDLFGRFPAQTALADEVLGYSIEELCVRDPERRLARTEFTQPAVYVVSALGYLDRAARDPEPPDFLVGHSLGEYAALFAAGVLDFETGLRLVRRRGELMAEADGGGMAAVVGTDEATVTRLLADPALAALDLANHNAPDQFVISGPAEGVDAACAAFDAAGARTVRLHVSAPLHSRYMRGVAERFGPFLDGFDLRPPAVPVLAGVDARPYTPDTLKERLTAQIAAPVRWTDVVRAVREHGEPDFVELGPGRVLTKLVERITAAEPAPSAGPAAPAAPAAPAPSAGTTAPAPAPAPPTGEPAPAPPAAGAEQHPAPAVTADGLGARSFRERYGLLRAYAVGSMHGGVSGPELLRATAKAGLLGFLGTGGLTRGELEGLLRELEPQAAVGANLGYRHGAPEREAELVDQLLRHGVDLVEASGFPVLTENLVRFRLKGGRVLAKVSRTDMAAAFLAPPPERLVARLLDAGAVTAAEAAAAASRPMADDLCVEADGGWQCVGADLLTLLPAVLRLRDEAAPPGPRVHVGCAGGIGTPEAAAAAFLLGADFVLTGSVNQCTVEAATSDHVKDLLQQAREHDVDTAPWADLFELGGQARYLKRGLLFPARATRLHELWRRHTSFAELDEATRERILDRRLGGEHPPPAPPGQDGKAELADLFRNYFARGFRLAVRGDAADRADHLVHCGPAMGAFNQAVAGTGLHPWRARTVEAVCDVLLDGAAEHVAARLRSFGGMRQERPDPSRRPARKEAVQS</sequence>
<dbReference type="GO" id="GO:0006633">
    <property type="term" value="P:fatty acid biosynthetic process"/>
    <property type="evidence" value="ECO:0007669"/>
    <property type="project" value="TreeGrafter"/>
</dbReference>
<dbReference type="SUPFAM" id="SSF51412">
    <property type="entry name" value="Inosine monophosphate dehydrogenase (IMPDH)"/>
    <property type="match status" value="1"/>
</dbReference>
<evidence type="ECO:0000256" key="4">
    <source>
        <dbReference type="ARBA" id="ARBA00048462"/>
    </source>
</evidence>
<dbReference type="Gene3D" id="3.20.20.70">
    <property type="entry name" value="Aldolase class I"/>
    <property type="match status" value="1"/>
</dbReference>
<dbReference type="PANTHER" id="PTHR42681:SF1">
    <property type="entry name" value="MALONYL-COA-ACYL CARRIER PROTEIN TRANSACYLASE, MITOCHONDRIAL"/>
    <property type="match status" value="1"/>
</dbReference>
<dbReference type="EMBL" id="LJGV01000021">
    <property type="protein sequence ID" value="OEV01849.1"/>
    <property type="molecule type" value="Genomic_DNA"/>
</dbReference>
<evidence type="ECO:0000256" key="1">
    <source>
        <dbReference type="ARBA" id="ARBA00013258"/>
    </source>
</evidence>
<dbReference type="PANTHER" id="PTHR42681">
    <property type="entry name" value="MALONYL-COA-ACYL CARRIER PROTEIN TRANSACYLASE, MITOCHONDRIAL"/>
    <property type="match status" value="1"/>
</dbReference>
<dbReference type="Gene3D" id="3.30.70.3290">
    <property type="match status" value="1"/>
</dbReference>
<name>A0A1E7KD59_9ACTN</name>
<evidence type="ECO:0000256" key="5">
    <source>
        <dbReference type="SAM" id="MobiDB-lite"/>
    </source>
</evidence>
<feature type="compositionally biased region" description="Pro residues" evidence="5">
    <location>
        <begin position="668"/>
        <end position="683"/>
    </location>
</feature>
<proteinExistence type="predicted"/>
<dbReference type="SUPFAM" id="SSF52151">
    <property type="entry name" value="FabD/lysophospholipase-like"/>
    <property type="match status" value="2"/>
</dbReference>
<dbReference type="InterPro" id="IPR013785">
    <property type="entry name" value="Aldolase_TIM"/>
</dbReference>
<feature type="compositionally biased region" description="Low complexity" evidence="5">
    <location>
        <begin position="328"/>
        <end position="337"/>
    </location>
</feature>
<comment type="caution">
    <text evidence="7">The sequence shown here is derived from an EMBL/GenBank/DDBJ whole genome shotgun (WGS) entry which is preliminary data.</text>
</comment>
<dbReference type="Pfam" id="PF00698">
    <property type="entry name" value="Acyl_transf_1"/>
    <property type="match status" value="2"/>
</dbReference>
<dbReference type="InterPro" id="IPR001227">
    <property type="entry name" value="Ac_transferase_dom_sf"/>
</dbReference>
<dbReference type="NCBIfam" id="TIGR00128">
    <property type="entry name" value="fabD"/>
    <property type="match status" value="1"/>
</dbReference>
<dbReference type="EC" id="2.3.1.39" evidence="1"/>
<dbReference type="SMART" id="SM00827">
    <property type="entry name" value="PKS_AT"/>
    <property type="match status" value="2"/>
</dbReference>
<evidence type="ECO:0000313" key="8">
    <source>
        <dbReference type="Proteomes" id="UP000175829"/>
    </source>
</evidence>
<feature type="compositionally biased region" description="Low complexity" evidence="5">
    <location>
        <begin position="684"/>
        <end position="694"/>
    </location>
</feature>
<feature type="compositionally biased region" description="Low complexity" evidence="5">
    <location>
        <begin position="642"/>
        <end position="667"/>
    </location>
</feature>
<dbReference type="GO" id="GO:0004314">
    <property type="term" value="F:[acyl-carrier-protein] S-malonyltransferase activity"/>
    <property type="evidence" value="ECO:0007669"/>
    <property type="project" value="UniProtKB-EC"/>
</dbReference>
<dbReference type="RefSeq" id="WP_069990431.1">
    <property type="nucleotide sequence ID" value="NZ_LJGV01000021.1"/>
</dbReference>
<dbReference type="InterPro" id="IPR014043">
    <property type="entry name" value="Acyl_transferase_dom"/>
</dbReference>
<feature type="region of interest" description="Disordered" evidence="5">
    <location>
        <begin position="642"/>
        <end position="699"/>
    </location>
</feature>
<feature type="region of interest" description="Disordered" evidence="5">
    <location>
        <begin position="1106"/>
        <end position="1128"/>
    </location>
</feature>
<evidence type="ECO:0000313" key="7">
    <source>
        <dbReference type="EMBL" id="OEV01849.1"/>
    </source>
</evidence>
<dbReference type="GO" id="GO:0005829">
    <property type="term" value="C:cytosol"/>
    <property type="evidence" value="ECO:0007669"/>
    <property type="project" value="TreeGrafter"/>
</dbReference>
<dbReference type="AlphaFoldDB" id="A0A1E7KD59"/>
<reference evidence="7 8" key="1">
    <citation type="journal article" date="2016" name="Front. Microbiol.">
        <title>Comparative Genomics Analysis of Streptomyces Species Reveals Their Adaptation to the Marine Environment and Their Diversity at the Genomic Level.</title>
        <authorList>
            <person name="Tian X."/>
            <person name="Zhang Z."/>
            <person name="Yang T."/>
            <person name="Chen M."/>
            <person name="Li J."/>
            <person name="Chen F."/>
            <person name="Yang J."/>
            <person name="Li W."/>
            <person name="Zhang B."/>
            <person name="Zhang Z."/>
            <person name="Wu J."/>
            <person name="Zhang C."/>
            <person name="Long L."/>
            <person name="Xiao J."/>
        </authorList>
    </citation>
    <scope>NUCLEOTIDE SEQUENCE [LARGE SCALE GENOMIC DNA]</scope>
    <source>
        <strain evidence="7 8">SCSIO M10379</strain>
    </source>
</reference>
<feature type="domain" description="Malonyl-CoA:ACP transacylase (MAT)" evidence="6">
    <location>
        <begin position="16"/>
        <end position="307"/>
    </location>
</feature>
<keyword evidence="3" id="KW-0012">Acyltransferase</keyword>
<dbReference type="Gene3D" id="3.30.70.250">
    <property type="entry name" value="Malonyl-CoA ACP transacylase, ACP-binding"/>
    <property type="match status" value="1"/>
</dbReference>
<comment type="catalytic activity">
    <reaction evidence="4">
        <text>holo-[ACP] + malonyl-CoA = malonyl-[ACP] + CoA</text>
        <dbReference type="Rhea" id="RHEA:41792"/>
        <dbReference type="Rhea" id="RHEA-COMP:9623"/>
        <dbReference type="Rhea" id="RHEA-COMP:9685"/>
        <dbReference type="ChEBI" id="CHEBI:57287"/>
        <dbReference type="ChEBI" id="CHEBI:57384"/>
        <dbReference type="ChEBI" id="CHEBI:64479"/>
        <dbReference type="ChEBI" id="CHEBI:78449"/>
        <dbReference type="EC" id="2.3.1.39"/>
    </reaction>
</comment>
<feature type="domain" description="Malonyl-CoA:ACP transacylase (MAT)" evidence="6">
    <location>
        <begin position="367"/>
        <end position="724"/>
    </location>
</feature>
<dbReference type="PATRIC" id="fig|943816.4.peg.5205"/>
<keyword evidence="7" id="KW-0489">Methyltransferase</keyword>
<dbReference type="Gene3D" id="3.40.366.10">
    <property type="entry name" value="Malonyl-Coenzyme A Acyl Carrier Protein, domain 2"/>
    <property type="match status" value="2"/>
</dbReference>
<protein>
    <recommendedName>
        <fullName evidence="1">[acyl-carrier-protein] S-malonyltransferase</fullName>
        <ecNumber evidence="1">2.3.1.39</ecNumber>
    </recommendedName>
</protein>
<dbReference type="InterPro" id="IPR004410">
    <property type="entry name" value="Malonyl_CoA-ACP_transAc_FabD"/>
</dbReference>
<evidence type="ECO:0000256" key="2">
    <source>
        <dbReference type="ARBA" id="ARBA00022679"/>
    </source>
</evidence>
<dbReference type="InterPro" id="IPR050858">
    <property type="entry name" value="Mal-CoA-ACP_Trans/PKS_FabD"/>
</dbReference>
<gene>
    <name evidence="7" type="ORF">AN217_00645</name>
</gene>
<feature type="region of interest" description="Disordered" evidence="5">
    <location>
        <begin position="320"/>
        <end position="373"/>
    </location>
</feature>
<evidence type="ECO:0000259" key="6">
    <source>
        <dbReference type="SMART" id="SM00827"/>
    </source>
</evidence>
<organism evidence="7 8">
    <name type="scientific">Streptomyces qinglanensis</name>
    <dbReference type="NCBI Taxonomy" id="943816"/>
    <lineage>
        <taxon>Bacteria</taxon>
        <taxon>Bacillati</taxon>
        <taxon>Actinomycetota</taxon>
        <taxon>Actinomycetes</taxon>
        <taxon>Kitasatosporales</taxon>
        <taxon>Streptomycetaceae</taxon>
        <taxon>Streptomyces</taxon>
    </lineage>
</organism>
<feature type="compositionally biased region" description="Basic and acidic residues" evidence="5">
    <location>
        <begin position="338"/>
        <end position="362"/>
    </location>
</feature>
<feature type="compositionally biased region" description="Basic and acidic residues" evidence="5">
    <location>
        <begin position="1110"/>
        <end position="1128"/>
    </location>
</feature>
<dbReference type="InterPro" id="IPR016035">
    <property type="entry name" value="Acyl_Trfase/lysoPLipase"/>
</dbReference>
<dbReference type="SUPFAM" id="SSF55048">
    <property type="entry name" value="Probable ACP-binding domain of malonyl-CoA ACP transacylase"/>
    <property type="match status" value="2"/>
</dbReference>
<dbReference type="GO" id="GO:0008168">
    <property type="term" value="F:methyltransferase activity"/>
    <property type="evidence" value="ECO:0007669"/>
    <property type="project" value="UniProtKB-KW"/>
</dbReference>
<dbReference type="Pfam" id="PF03060">
    <property type="entry name" value="NMO"/>
    <property type="match status" value="1"/>
</dbReference>